<keyword evidence="3 4" id="KW-0012">Acyltransferase</keyword>
<reference evidence="7" key="1">
    <citation type="journal article" date="2019" name="Int. J. Syst. Evol. Microbiol.">
        <title>The Global Catalogue of Microorganisms (GCM) 10K type strain sequencing project: providing services to taxonomists for standard genome sequencing and annotation.</title>
        <authorList>
            <consortium name="The Broad Institute Genomics Platform"/>
            <consortium name="The Broad Institute Genome Sequencing Center for Infectious Disease"/>
            <person name="Wu L."/>
            <person name="Ma J."/>
        </authorList>
    </citation>
    <scope>NUCLEOTIDE SEQUENCE [LARGE SCALE GENOMIC DNA]</scope>
    <source>
        <strain evidence="7">KACC 14249</strain>
    </source>
</reference>
<dbReference type="Pfam" id="PF00583">
    <property type="entry name" value="Acetyltransf_1"/>
    <property type="match status" value="1"/>
</dbReference>
<comment type="function">
    <text evidence="4">Catalyzes the transfer of acetyl from acetyl-CoA to desacetylmycothiol (Cys-GlcN-Ins) to form mycothiol.</text>
</comment>
<comment type="subunit">
    <text evidence="4">Monomer.</text>
</comment>
<keyword evidence="1 4" id="KW-0808">Transferase</keyword>
<dbReference type="PANTHER" id="PTHR43617:SF31">
    <property type="entry name" value="MYCOTHIOL ACETYLTRANSFERASE"/>
    <property type="match status" value="1"/>
</dbReference>
<comment type="similarity">
    <text evidence="4">Belongs to the acetyltransferase family. MshD subfamily.</text>
</comment>
<protein>
    <recommendedName>
        <fullName evidence="4">Mycothiol acetyltransferase</fullName>
        <shortName evidence="4">MSH acetyltransferase</shortName>
        <ecNumber evidence="4">2.3.1.189</ecNumber>
    </recommendedName>
    <alternativeName>
        <fullName evidence="4">Mycothiol synthase</fullName>
    </alternativeName>
</protein>
<comment type="caution">
    <text evidence="6">The sequence shown here is derived from an EMBL/GenBank/DDBJ whole genome shotgun (WGS) entry which is preliminary data.</text>
</comment>
<dbReference type="InterPro" id="IPR050276">
    <property type="entry name" value="MshD_Acetyltransferase"/>
</dbReference>
<feature type="domain" description="N-acetyltransferase" evidence="5">
    <location>
        <begin position="14"/>
        <end position="157"/>
    </location>
</feature>
<evidence type="ECO:0000259" key="5">
    <source>
        <dbReference type="PROSITE" id="PS51186"/>
    </source>
</evidence>
<feature type="binding site" evidence="4">
    <location>
        <position position="291"/>
    </location>
    <ligand>
        <name>1D-myo-inositol 2-(L-cysteinylamino)-2-deoxy-alpha-D-glucopyranoside</name>
        <dbReference type="ChEBI" id="CHEBI:58887"/>
    </ligand>
</feature>
<feature type="binding site" evidence="4">
    <location>
        <position position="253"/>
    </location>
    <ligand>
        <name>1D-myo-inositol 2-(L-cysteinylamino)-2-deoxy-alpha-D-glucopyranoside</name>
        <dbReference type="ChEBI" id="CHEBI:58887"/>
    </ligand>
</feature>
<dbReference type="InterPro" id="IPR000182">
    <property type="entry name" value="GNAT_dom"/>
</dbReference>
<dbReference type="SUPFAM" id="SSF55729">
    <property type="entry name" value="Acyl-CoA N-acyltransferases (Nat)"/>
    <property type="match status" value="1"/>
</dbReference>
<feature type="binding site" evidence="4">
    <location>
        <position position="236"/>
    </location>
    <ligand>
        <name>1D-myo-inositol 2-(L-cysteinylamino)-2-deoxy-alpha-D-glucopyranoside</name>
        <dbReference type="ChEBI" id="CHEBI:58887"/>
    </ligand>
</feature>
<dbReference type="InterPro" id="IPR016181">
    <property type="entry name" value="Acyl_CoA_acyltransferase"/>
</dbReference>
<feature type="binding site" evidence="4">
    <location>
        <begin position="95"/>
        <end position="97"/>
    </location>
    <ligand>
        <name>acetyl-CoA</name>
        <dbReference type="ChEBI" id="CHEBI:57288"/>
        <label>1</label>
    </ligand>
</feature>
<accession>A0ABW1JBT5</accession>
<comment type="catalytic activity">
    <reaction evidence="4">
        <text>1D-myo-inositol 2-(L-cysteinylamino)-2-deoxy-alpha-D-glucopyranoside + acetyl-CoA = mycothiol + CoA + H(+)</text>
        <dbReference type="Rhea" id="RHEA:26172"/>
        <dbReference type="ChEBI" id="CHEBI:15378"/>
        <dbReference type="ChEBI" id="CHEBI:16768"/>
        <dbReference type="ChEBI" id="CHEBI:57287"/>
        <dbReference type="ChEBI" id="CHEBI:57288"/>
        <dbReference type="ChEBI" id="CHEBI:58887"/>
        <dbReference type="EC" id="2.3.1.189"/>
    </reaction>
</comment>
<evidence type="ECO:0000313" key="7">
    <source>
        <dbReference type="Proteomes" id="UP001596189"/>
    </source>
</evidence>
<dbReference type="PROSITE" id="PS51186">
    <property type="entry name" value="GNAT"/>
    <property type="match status" value="2"/>
</dbReference>
<dbReference type="HAMAP" id="MF_01698">
    <property type="entry name" value="MshD"/>
    <property type="match status" value="1"/>
</dbReference>
<evidence type="ECO:0000256" key="3">
    <source>
        <dbReference type="ARBA" id="ARBA00023315"/>
    </source>
</evidence>
<feature type="binding site" evidence="4">
    <location>
        <position position="45"/>
    </location>
    <ligand>
        <name>1D-myo-inositol 2-(L-cysteinylamino)-2-deoxy-alpha-D-glucopyranoside</name>
        <dbReference type="ChEBI" id="CHEBI:58887"/>
    </ligand>
</feature>
<organism evidence="6 7">
    <name type="scientific">Angustibacter luteus</name>
    <dbReference type="NCBI Taxonomy" id="658456"/>
    <lineage>
        <taxon>Bacteria</taxon>
        <taxon>Bacillati</taxon>
        <taxon>Actinomycetota</taxon>
        <taxon>Actinomycetes</taxon>
        <taxon>Kineosporiales</taxon>
        <taxon>Kineosporiaceae</taxon>
    </lineage>
</organism>
<dbReference type="NCBIfam" id="TIGR03448">
    <property type="entry name" value="mycothiol_MshD"/>
    <property type="match status" value="1"/>
</dbReference>
<sequence>MPSDPTSEFDVRLEVLERLAPDDLSAVTALVAAATEADGLHPLSEHVMLHLPSTAPGADRHLLVFATPAEGGAERLAGYGHLDPTDAVDGASAEVVVHPDLRGHGVGRLMVGHLQELSPDGRLRLWAHGQQAGARALAESLGYVSVRKLWQMRRSLRQDVPALDPPPGYTLRAFRPGADDEAWLAVNAAAFAHHPEQGRWTAQDLAFRMAEDWFDPAGFLLLDGPDGDLAGFHWTKVHGSDPAARHGHDRIGEVYVVGVSPAHQGHGLGAVLTVAGLRHLRSQGLTQVMLYVDGDNEAAVRTYSRLGFTRAAVDVQYSRPLPSAALTDQP</sequence>
<dbReference type="EC" id="2.3.1.189" evidence="4"/>
<feature type="domain" description="N-acetyltransferase" evidence="5">
    <location>
        <begin position="169"/>
        <end position="330"/>
    </location>
</feature>
<dbReference type="CDD" id="cd04301">
    <property type="entry name" value="NAT_SF"/>
    <property type="match status" value="2"/>
</dbReference>
<dbReference type="Gene3D" id="3.40.630.30">
    <property type="match status" value="1"/>
</dbReference>
<evidence type="ECO:0000256" key="4">
    <source>
        <dbReference type="HAMAP-Rule" id="MF_01698"/>
    </source>
</evidence>
<dbReference type="PIRSF" id="PIRSF021524">
    <property type="entry name" value="MSH_acetyltransferase"/>
    <property type="match status" value="1"/>
</dbReference>
<evidence type="ECO:0000313" key="6">
    <source>
        <dbReference type="EMBL" id="MFC6006764.1"/>
    </source>
</evidence>
<dbReference type="EMBL" id="JBHSRD010000003">
    <property type="protein sequence ID" value="MFC6006764.1"/>
    <property type="molecule type" value="Genomic_DNA"/>
</dbReference>
<gene>
    <name evidence="4 6" type="primary">mshD</name>
    <name evidence="6" type="ORF">ACFQDO_06425</name>
</gene>
<proteinExistence type="inferred from homology"/>
<feature type="binding site" evidence="4">
    <location>
        <position position="196"/>
    </location>
    <ligand>
        <name>1D-myo-inositol 2-(L-cysteinylamino)-2-deoxy-alpha-D-glucopyranoside</name>
        <dbReference type="ChEBI" id="CHEBI:58887"/>
    </ligand>
</feature>
<feature type="binding site" evidence="4">
    <location>
        <begin position="257"/>
        <end position="259"/>
    </location>
    <ligand>
        <name>acetyl-CoA</name>
        <dbReference type="ChEBI" id="CHEBI:57288"/>
        <label>2</label>
    </ligand>
</feature>
<dbReference type="RefSeq" id="WP_345718500.1">
    <property type="nucleotide sequence ID" value="NZ_BAABFP010000008.1"/>
</dbReference>
<evidence type="ECO:0000256" key="2">
    <source>
        <dbReference type="ARBA" id="ARBA00022737"/>
    </source>
</evidence>
<dbReference type="PANTHER" id="PTHR43617">
    <property type="entry name" value="L-AMINO ACID N-ACETYLTRANSFERASE"/>
    <property type="match status" value="1"/>
</dbReference>
<dbReference type="InterPro" id="IPR017813">
    <property type="entry name" value="Mycothiol_AcTrfase"/>
</dbReference>
<name>A0ABW1JBT5_9ACTN</name>
<keyword evidence="2 4" id="KW-0677">Repeat</keyword>
<dbReference type="Proteomes" id="UP001596189">
    <property type="component" value="Unassembled WGS sequence"/>
</dbReference>
<evidence type="ECO:0000256" key="1">
    <source>
        <dbReference type="ARBA" id="ARBA00022679"/>
    </source>
</evidence>
<dbReference type="GO" id="GO:0035447">
    <property type="term" value="F:mycothiol synthase activity"/>
    <property type="evidence" value="ECO:0007669"/>
    <property type="project" value="UniProtKB-EC"/>
</dbReference>
<dbReference type="Pfam" id="PF13508">
    <property type="entry name" value="Acetyltransf_7"/>
    <property type="match status" value="1"/>
</dbReference>
<comment type="caution">
    <text evidence="4">Lacks conserved residue(s) required for the propagation of feature annotation.</text>
</comment>
<keyword evidence="7" id="KW-1185">Reference proteome</keyword>
<feature type="binding site" evidence="4">
    <location>
        <begin position="296"/>
        <end position="301"/>
    </location>
    <ligand>
        <name>acetyl-CoA</name>
        <dbReference type="ChEBI" id="CHEBI:57288"/>
        <label>2</label>
    </ligand>
</feature>